<name>A0AAW2WFG8_9LAMI</name>
<organism evidence="2">
    <name type="scientific">Sesamum latifolium</name>
    <dbReference type="NCBI Taxonomy" id="2727402"/>
    <lineage>
        <taxon>Eukaryota</taxon>
        <taxon>Viridiplantae</taxon>
        <taxon>Streptophyta</taxon>
        <taxon>Embryophyta</taxon>
        <taxon>Tracheophyta</taxon>
        <taxon>Spermatophyta</taxon>
        <taxon>Magnoliopsida</taxon>
        <taxon>eudicotyledons</taxon>
        <taxon>Gunneridae</taxon>
        <taxon>Pentapetalae</taxon>
        <taxon>asterids</taxon>
        <taxon>lamiids</taxon>
        <taxon>Lamiales</taxon>
        <taxon>Pedaliaceae</taxon>
        <taxon>Sesamum</taxon>
    </lineage>
</organism>
<accession>A0AAW2WFG8</accession>
<dbReference type="EMBL" id="JACGWN010000008">
    <property type="protein sequence ID" value="KAL0438656.1"/>
    <property type="molecule type" value="Genomic_DNA"/>
</dbReference>
<evidence type="ECO:0000313" key="2">
    <source>
        <dbReference type="EMBL" id="KAL0438656.1"/>
    </source>
</evidence>
<protein>
    <submittedName>
        <fullName evidence="2">Uncharacterized protein</fullName>
    </submittedName>
</protein>
<feature type="compositionally biased region" description="Basic residues" evidence="1">
    <location>
        <begin position="40"/>
        <end position="51"/>
    </location>
</feature>
<dbReference type="AlphaFoldDB" id="A0AAW2WFG8"/>
<comment type="caution">
    <text evidence="2">The sequence shown here is derived from an EMBL/GenBank/DDBJ whole genome shotgun (WGS) entry which is preliminary data.</text>
</comment>
<evidence type="ECO:0000256" key="1">
    <source>
        <dbReference type="SAM" id="MobiDB-lite"/>
    </source>
</evidence>
<feature type="compositionally biased region" description="Polar residues" evidence="1">
    <location>
        <begin position="26"/>
        <end position="37"/>
    </location>
</feature>
<sequence length="161" mass="17307">MPFLWSALSSSSSSSSANRPLKGKSKSSNDIFKSTGSKEQKRKLTRQRKLRATMTNWGPMTELGLKSDVIRDGSESWPVSPDSGSGTVSAPRTPHHAGGGHWSKSAVPQPLPRPGMNHQLGQFEGSYGPRAGVVDLPGSVVYKVCFSGLNILLNLIEMKLS</sequence>
<reference evidence="2" key="2">
    <citation type="journal article" date="2024" name="Plant">
        <title>Genomic evolution and insights into agronomic trait innovations of Sesamum species.</title>
        <authorList>
            <person name="Miao H."/>
            <person name="Wang L."/>
            <person name="Qu L."/>
            <person name="Liu H."/>
            <person name="Sun Y."/>
            <person name="Le M."/>
            <person name="Wang Q."/>
            <person name="Wei S."/>
            <person name="Zheng Y."/>
            <person name="Lin W."/>
            <person name="Duan Y."/>
            <person name="Cao H."/>
            <person name="Xiong S."/>
            <person name="Wang X."/>
            <person name="Wei L."/>
            <person name="Li C."/>
            <person name="Ma Q."/>
            <person name="Ju M."/>
            <person name="Zhao R."/>
            <person name="Li G."/>
            <person name="Mu C."/>
            <person name="Tian Q."/>
            <person name="Mei H."/>
            <person name="Zhang T."/>
            <person name="Gao T."/>
            <person name="Zhang H."/>
        </authorList>
    </citation>
    <scope>NUCLEOTIDE SEQUENCE</scope>
    <source>
        <strain evidence="2">KEN1</strain>
    </source>
</reference>
<reference evidence="2" key="1">
    <citation type="submission" date="2020-06" db="EMBL/GenBank/DDBJ databases">
        <authorList>
            <person name="Li T."/>
            <person name="Hu X."/>
            <person name="Zhang T."/>
            <person name="Song X."/>
            <person name="Zhang H."/>
            <person name="Dai N."/>
            <person name="Sheng W."/>
            <person name="Hou X."/>
            <person name="Wei L."/>
        </authorList>
    </citation>
    <scope>NUCLEOTIDE SEQUENCE</scope>
    <source>
        <strain evidence="2">KEN1</strain>
        <tissue evidence="2">Leaf</tissue>
    </source>
</reference>
<feature type="region of interest" description="Disordered" evidence="1">
    <location>
        <begin position="1"/>
        <end position="57"/>
    </location>
</feature>
<proteinExistence type="predicted"/>
<feature type="region of interest" description="Disordered" evidence="1">
    <location>
        <begin position="72"/>
        <end position="123"/>
    </location>
</feature>
<gene>
    <name evidence="2" type="ORF">Slati_2348600</name>
</gene>